<keyword evidence="2" id="KW-0732">Signal</keyword>
<gene>
    <name evidence="3" type="ORF">AWB64_04169</name>
</gene>
<name>A0A158H5I2_CABSO</name>
<feature type="signal peptide" evidence="2">
    <location>
        <begin position="1"/>
        <end position="23"/>
    </location>
</feature>
<dbReference type="EMBL" id="FCOC02000014">
    <property type="protein sequence ID" value="SAL39632.1"/>
    <property type="molecule type" value="Genomic_DNA"/>
</dbReference>
<evidence type="ECO:0000313" key="3">
    <source>
        <dbReference type="EMBL" id="SAL39632.1"/>
    </source>
</evidence>
<evidence type="ECO:0000313" key="4">
    <source>
        <dbReference type="Proteomes" id="UP000054893"/>
    </source>
</evidence>
<organism evidence="3 4">
    <name type="scientific">Caballeronia sordidicola</name>
    <name type="common">Burkholderia sordidicola</name>
    <dbReference type="NCBI Taxonomy" id="196367"/>
    <lineage>
        <taxon>Bacteria</taxon>
        <taxon>Pseudomonadati</taxon>
        <taxon>Pseudomonadota</taxon>
        <taxon>Betaproteobacteria</taxon>
        <taxon>Burkholderiales</taxon>
        <taxon>Burkholderiaceae</taxon>
        <taxon>Caballeronia</taxon>
    </lineage>
</organism>
<feature type="region of interest" description="Disordered" evidence="1">
    <location>
        <begin position="33"/>
        <end position="68"/>
    </location>
</feature>
<evidence type="ECO:0000256" key="2">
    <source>
        <dbReference type="SAM" id="SignalP"/>
    </source>
</evidence>
<feature type="chain" id="PRO_5007810549" description="Lipoprotein" evidence="2">
    <location>
        <begin position="24"/>
        <end position="68"/>
    </location>
</feature>
<feature type="compositionally biased region" description="Polar residues" evidence="1">
    <location>
        <begin position="40"/>
        <end position="68"/>
    </location>
</feature>
<accession>A0A158H5I2</accession>
<dbReference type="AlphaFoldDB" id="A0A158H5I2"/>
<protein>
    <recommendedName>
        <fullName evidence="5">Lipoprotein</fullName>
    </recommendedName>
</protein>
<sequence length="68" mass="7186">MFKNFLIAALLCASAAVVSPAFADSGYGPAPRYNPLIGAPSSQRGQSVQTLRAEQADQTISTNDTSRR</sequence>
<dbReference type="Proteomes" id="UP000054893">
    <property type="component" value="Unassembled WGS sequence"/>
</dbReference>
<reference evidence="3 4" key="1">
    <citation type="submission" date="2016-01" db="EMBL/GenBank/DDBJ databases">
        <authorList>
            <person name="Oliw E.H."/>
        </authorList>
    </citation>
    <scope>NUCLEOTIDE SEQUENCE [LARGE SCALE GENOMIC DNA]</scope>
    <source>
        <strain evidence="3">LMG 22029</strain>
    </source>
</reference>
<evidence type="ECO:0008006" key="5">
    <source>
        <dbReference type="Google" id="ProtNLM"/>
    </source>
</evidence>
<proteinExistence type="predicted"/>
<evidence type="ECO:0000256" key="1">
    <source>
        <dbReference type="SAM" id="MobiDB-lite"/>
    </source>
</evidence>